<keyword evidence="2" id="KW-1185">Reference proteome</keyword>
<dbReference type="RefSeq" id="WP_306840260.1">
    <property type="nucleotide sequence ID" value="NZ_JAUSRF010000039.1"/>
</dbReference>
<protein>
    <submittedName>
        <fullName evidence="1">Uncharacterized protein</fullName>
    </submittedName>
</protein>
<dbReference type="EMBL" id="JAUSRF010000039">
    <property type="protein sequence ID" value="MDP9840771.1"/>
    <property type="molecule type" value="Genomic_DNA"/>
</dbReference>
<gene>
    <name evidence="1" type="ORF">J2T09_005559</name>
</gene>
<name>A0ABT9Q313_9HYPH</name>
<proteinExistence type="predicted"/>
<sequence length="112" mass="13087">MMQLRETPIEQICWRQPYDPRTGPLISKRLVWAGRIATRPLEQNRHPLKLGHPITDKPHDSYIFAIPTLLECGTDKRAVIADRLHRQDLQLGDGRKVSRLDRWANRKERESG</sequence>
<reference evidence="1 2" key="1">
    <citation type="submission" date="2023-07" db="EMBL/GenBank/DDBJ databases">
        <title>Sorghum-associated microbial communities from plants grown in Nebraska, USA.</title>
        <authorList>
            <person name="Schachtman D."/>
        </authorList>
    </citation>
    <scope>NUCLEOTIDE SEQUENCE [LARGE SCALE GENOMIC DNA]</scope>
    <source>
        <strain evidence="1 2">DS1307</strain>
    </source>
</reference>
<dbReference type="Proteomes" id="UP001241472">
    <property type="component" value="Unassembled WGS sequence"/>
</dbReference>
<organism evidence="1 2">
    <name type="scientific">Neorhizobium huautlense</name>
    <dbReference type="NCBI Taxonomy" id="67774"/>
    <lineage>
        <taxon>Bacteria</taxon>
        <taxon>Pseudomonadati</taxon>
        <taxon>Pseudomonadota</taxon>
        <taxon>Alphaproteobacteria</taxon>
        <taxon>Hyphomicrobiales</taxon>
        <taxon>Rhizobiaceae</taxon>
        <taxon>Rhizobium/Agrobacterium group</taxon>
        <taxon>Neorhizobium</taxon>
    </lineage>
</organism>
<evidence type="ECO:0000313" key="1">
    <source>
        <dbReference type="EMBL" id="MDP9840771.1"/>
    </source>
</evidence>
<evidence type="ECO:0000313" key="2">
    <source>
        <dbReference type="Proteomes" id="UP001241472"/>
    </source>
</evidence>
<accession>A0ABT9Q313</accession>
<comment type="caution">
    <text evidence="1">The sequence shown here is derived from an EMBL/GenBank/DDBJ whole genome shotgun (WGS) entry which is preliminary data.</text>
</comment>